<comment type="similarity">
    <text evidence="2">Belongs to the ric-3 family.</text>
</comment>
<dbReference type="Proteomes" id="UP000198287">
    <property type="component" value="Unassembled WGS sequence"/>
</dbReference>
<feature type="region of interest" description="Disordered" evidence="7">
    <location>
        <begin position="296"/>
        <end position="396"/>
    </location>
</feature>
<evidence type="ECO:0000256" key="7">
    <source>
        <dbReference type="SAM" id="MobiDB-lite"/>
    </source>
</evidence>
<keyword evidence="3 8" id="KW-0812">Transmembrane</keyword>
<feature type="compositionally biased region" description="Basic and acidic residues" evidence="7">
    <location>
        <begin position="2019"/>
        <end position="2033"/>
    </location>
</feature>
<organism evidence="10 11">
    <name type="scientific">Folsomia candida</name>
    <name type="common">Springtail</name>
    <dbReference type="NCBI Taxonomy" id="158441"/>
    <lineage>
        <taxon>Eukaryota</taxon>
        <taxon>Metazoa</taxon>
        <taxon>Ecdysozoa</taxon>
        <taxon>Arthropoda</taxon>
        <taxon>Hexapoda</taxon>
        <taxon>Collembola</taxon>
        <taxon>Entomobryomorpha</taxon>
        <taxon>Isotomoidea</taxon>
        <taxon>Isotomidae</taxon>
        <taxon>Proisotominae</taxon>
        <taxon>Folsomia</taxon>
    </lineage>
</organism>
<feature type="region of interest" description="Disordered" evidence="7">
    <location>
        <begin position="1605"/>
        <end position="1631"/>
    </location>
</feature>
<feature type="compositionally biased region" description="Basic residues" evidence="7">
    <location>
        <begin position="1837"/>
        <end position="1846"/>
    </location>
</feature>
<feature type="region of interest" description="Disordered" evidence="7">
    <location>
        <begin position="1736"/>
        <end position="1865"/>
    </location>
</feature>
<dbReference type="Pfam" id="PF15361">
    <property type="entry name" value="RIC3"/>
    <property type="match status" value="1"/>
</dbReference>
<dbReference type="EMBL" id="LNIX01000008">
    <property type="protein sequence ID" value="OXA51063.1"/>
    <property type="molecule type" value="Genomic_DNA"/>
</dbReference>
<proteinExistence type="inferred from homology"/>
<feature type="compositionally biased region" description="Basic and acidic residues" evidence="7">
    <location>
        <begin position="311"/>
        <end position="328"/>
    </location>
</feature>
<feature type="compositionally biased region" description="Acidic residues" evidence="7">
    <location>
        <begin position="353"/>
        <end position="368"/>
    </location>
</feature>
<feature type="compositionally biased region" description="Basic and acidic residues" evidence="7">
    <location>
        <begin position="2069"/>
        <end position="2078"/>
    </location>
</feature>
<feature type="compositionally biased region" description="Low complexity" evidence="7">
    <location>
        <begin position="378"/>
        <end position="394"/>
    </location>
</feature>
<dbReference type="GO" id="GO:0007271">
    <property type="term" value="P:synaptic transmission, cholinergic"/>
    <property type="evidence" value="ECO:0007669"/>
    <property type="project" value="TreeGrafter"/>
</dbReference>
<dbReference type="PANTHER" id="PTHR21723">
    <property type="entry name" value="RESISTANCE TO INHIBITORS OF CHOLINESTERASE PROTEIN 3 RIC3"/>
    <property type="match status" value="1"/>
</dbReference>
<feature type="compositionally biased region" description="Acidic residues" evidence="7">
    <location>
        <begin position="1808"/>
        <end position="1826"/>
    </location>
</feature>
<dbReference type="InterPro" id="IPR032763">
    <property type="entry name" value="RIC3_N"/>
</dbReference>
<keyword evidence="11" id="KW-1185">Reference proteome</keyword>
<feature type="transmembrane region" description="Helical" evidence="8">
    <location>
        <begin position="23"/>
        <end position="42"/>
    </location>
</feature>
<feature type="region of interest" description="Disordered" evidence="7">
    <location>
        <begin position="1920"/>
        <end position="1953"/>
    </location>
</feature>
<feature type="compositionally biased region" description="Polar residues" evidence="7">
    <location>
        <begin position="1552"/>
        <end position="1565"/>
    </location>
</feature>
<feature type="compositionally biased region" description="Low complexity" evidence="7">
    <location>
        <begin position="1851"/>
        <end position="1864"/>
    </location>
</feature>
<name>A0A226E0K2_FOLCA</name>
<feature type="compositionally biased region" description="Low complexity" evidence="7">
    <location>
        <begin position="691"/>
        <end position="703"/>
    </location>
</feature>
<feature type="transmembrane region" description="Helical" evidence="8">
    <location>
        <begin position="246"/>
        <end position="268"/>
    </location>
</feature>
<evidence type="ECO:0000256" key="4">
    <source>
        <dbReference type="ARBA" id="ARBA00022824"/>
    </source>
</evidence>
<evidence type="ECO:0000313" key="11">
    <source>
        <dbReference type="Proteomes" id="UP000198287"/>
    </source>
</evidence>
<dbReference type="STRING" id="158441.A0A226E0K2"/>
<gene>
    <name evidence="10" type="ORF">Fcan01_14677</name>
</gene>
<comment type="subcellular location">
    <subcellularLocation>
        <location evidence="1">Endoplasmic reticulum membrane</location>
    </subcellularLocation>
</comment>
<feature type="compositionally biased region" description="Polar residues" evidence="7">
    <location>
        <begin position="1432"/>
        <end position="1446"/>
    </location>
</feature>
<dbReference type="OrthoDB" id="10070774at2759"/>
<feature type="region of interest" description="Disordered" evidence="7">
    <location>
        <begin position="200"/>
        <end position="227"/>
    </location>
</feature>
<feature type="compositionally biased region" description="Basic and acidic residues" evidence="7">
    <location>
        <begin position="1736"/>
        <end position="1807"/>
    </location>
</feature>
<feature type="region of interest" description="Disordered" evidence="7">
    <location>
        <begin position="1432"/>
        <end position="1452"/>
    </location>
</feature>
<evidence type="ECO:0000256" key="1">
    <source>
        <dbReference type="ARBA" id="ARBA00004586"/>
    </source>
</evidence>
<dbReference type="PANTHER" id="PTHR21723:SF3">
    <property type="entry name" value="PROTEIN RIC-3"/>
    <property type="match status" value="1"/>
</dbReference>
<reference evidence="10 11" key="1">
    <citation type="submission" date="2015-12" db="EMBL/GenBank/DDBJ databases">
        <title>The genome of Folsomia candida.</title>
        <authorList>
            <person name="Faddeeva A."/>
            <person name="Derks M.F."/>
            <person name="Anvar Y."/>
            <person name="Smit S."/>
            <person name="Van Straalen N."/>
            <person name="Roelofs D."/>
        </authorList>
    </citation>
    <scope>NUCLEOTIDE SEQUENCE [LARGE SCALE GENOMIC DNA]</scope>
    <source>
        <strain evidence="10 11">VU population</strain>
        <tissue evidence="10">Whole body</tissue>
    </source>
</reference>
<feature type="region of interest" description="Disordered" evidence="7">
    <location>
        <begin position="2007"/>
        <end position="2078"/>
    </location>
</feature>
<comment type="caution">
    <text evidence="10">The sequence shown here is derived from an EMBL/GenBank/DDBJ whole genome shotgun (WGS) entry which is preliminary data.</text>
</comment>
<sequence>MPSSGATGVAVGGHNGFSRGKTIFVLAVVVGCFAVLWPRIFYPMFTASLIGDSGDEVCCDVMSEKDTNAYHLMTEICGNILRRDSKLPPPLDSGQPGKKIEISKPAANLCRNEILKQCGVDVLLLLKENAAMTKEYKKSLNQIRSFNTSHCLKISYGVDVVEEIGLARMTKGPFSSPSHMRPERHLRPELMHPALREKGQAIPSPRVPRRTIDREARPGPVPGMRPPMAQAAHVPNTPKGSGTMGIVMPMYTFGIICFFVYTLMKILFKKPADEISPPVKPQPILKDLIDPDHRKYGAYSSSEDAYPNGSERSKKVVDDYKQKEDANRRKASAGAAAGKSDTFKGRLERETVSQEEDYSKDDDGDDEKSEIHNTDSWSPNETTTSSSYEPSSSSMEQDTMILAATKKAVPPTLTVQPPTPSTPPVASEIFVEPQKIPEVATIIEHDDNKTTTTTTPGDDKTDFFVDNPPQNPSDERLTPEQLTSAALFFDETIEISDADFEHVSCPTGKLDASRHDGQQEDKIDDELSPVISATPPSPQLVEYAGSLANRILADATSTVTANDSNQNQLTGVEQVVDTSCVTNQEITNQNNQDVPLTDLPVEPDKSNITISTNLIKEEKPVTKKITPEIWKSSISQEVLEYAEALAKRILNEAKTTILSSTPKLEPPLDQPPIPPKRTKRKKVGSLETKNSASSMSSNDSPLSTPLITLIDEGRKNSEPILANQKKSGLEISPVEEGSVVASGTVVDTLGGYVTLVDDEATNSMSRQKKAFLKNLGSGVEITAVEELEKPAGDRSMDSNDSVITVKESEIMVEKVEGGESRGKEQVEKVVVKDKTLASAEVPLTPQNSIESAILDHVGIVTPPSQKPLQDSVNLTEMLLGTQSAQLSPDSNTSILLISNETNKPVDEIAPTAFPHDSLQDQKIEVLEKVDQPDQKIEILEKADLPDQKIEILEKADLPDQKIEILEKVDLPDQKIEILEKVDLPDQKIEISEKVDLPDQKIEILEKVDLPDQKTEILEKVDLPDQKIEISEKVDLPDQKIEILEKVDLPDQKIEILEKVDLPDQKIEISEKADLPDQKIEILEKVDLPDQKIEILEKVDLPDQKIEISEKVDLPDQKIEILEKVDLPDQKTEILEKVDLPDQKIEISEKVDLPDQKIEILEKVDLPDQKIEILEKVDLPDQKTEILEKVDLPDQKIEILEKVDLPDQKIEISEKVDLPDQKIEILEKVDLPDQKIEILEKVDLPDQKIEISEKVDLPDQKIEILEKVDLPDQKTEILEKVDLPDQKIEISEKVDLPDQKIEILEKVDLPDQKTEILEKVDLPDQKIEISEKVDLPDQKTEILEKADDTNILDSERDHIASIIDQVIDQAEQVIQSRPPELMAILTSNTTSEEKQEENLTSPNLVEVFNSEQQDQTIISENIAASASPQITDLLESNSTPHNPQTLLENEPDSSLDFELVEPDDAEIAAMYSFLQSVKSSPPRDSKSEIEFIPEVHPLSVPPITLESCTNPLKSSTLLATKTEPLVEQQSETGPDDFPPLISDKATESTLVTTSLKNELTPSQSVLTTTTTTKPDSNRSAKPNEITGDASSPAQVVTQDVLLTKPGVSDNNVSIPAAGESSRKEDVCSQESHPAECEQGFLVENSVERGILLKIKMLELSSLKTNNVGEVEIDSLRRQLEETQLAMERMITSMGSDRLAMLAKVLKAQGVFVKAVQGILDQVSALGQQASKIETDELTKISQKNEESRSSSKPEKEVDLEQPKGSIKEENKKSEEKAKLEPERKSSVKRHPSAEKEVTFQLPEAKKPEVEDDEEEEEVEEEEEEEEEPVRPPTPPRHGGSKKSKHNQHLSPSTTTTTNESTTNHTPVLVPPELILFAQQLSSHIIQQSAAAAIALAKQASSPQSQQHREILSVLGIEETAEMESGEKWDDRTPTPTFRMATPPVPHRAPSPPEDIPSIFLEGPLPMAGQQLMVSDSQVEMEGGDYGDDYENNTAPIILSGKAIKAEKGLSNARKTPASTSHKEYEDIKKGFKNDEDSDDVDLTTYLTAEADNDGQNNKEDTEGDISVMGKIEELPKDEE</sequence>
<keyword evidence="4" id="KW-0256">Endoplasmic reticulum</keyword>
<feature type="compositionally biased region" description="Basic and acidic residues" evidence="7">
    <location>
        <begin position="341"/>
        <end position="352"/>
    </location>
</feature>
<keyword evidence="6 8" id="KW-0472">Membrane</keyword>
<keyword evidence="5 8" id="KW-1133">Transmembrane helix</keyword>
<evidence type="ECO:0000313" key="10">
    <source>
        <dbReference type="EMBL" id="OXA51063.1"/>
    </source>
</evidence>
<evidence type="ECO:0000259" key="9">
    <source>
        <dbReference type="Pfam" id="PF15361"/>
    </source>
</evidence>
<dbReference type="GO" id="GO:0043005">
    <property type="term" value="C:neuron projection"/>
    <property type="evidence" value="ECO:0007669"/>
    <property type="project" value="TreeGrafter"/>
</dbReference>
<feature type="domain" description="Resistance to inhibitors of cholinesterase protein 3 N-terminal" evidence="9">
    <location>
        <begin position="206"/>
        <end position="291"/>
    </location>
</feature>
<feature type="compositionally biased region" description="Pro residues" evidence="7">
    <location>
        <begin position="1941"/>
        <end position="1953"/>
    </location>
</feature>
<evidence type="ECO:0000256" key="8">
    <source>
        <dbReference type="SAM" id="Phobius"/>
    </source>
</evidence>
<feature type="region of interest" description="Disordered" evidence="7">
    <location>
        <begin position="1552"/>
        <end position="1593"/>
    </location>
</feature>
<dbReference type="GO" id="GO:0045202">
    <property type="term" value="C:synapse"/>
    <property type="evidence" value="ECO:0007669"/>
    <property type="project" value="GOC"/>
</dbReference>
<evidence type="ECO:0000256" key="5">
    <source>
        <dbReference type="ARBA" id="ARBA00022989"/>
    </source>
</evidence>
<feature type="region of interest" description="Disordered" evidence="7">
    <location>
        <begin position="660"/>
        <end position="705"/>
    </location>
</feature>
<dbReference type="InterPro" id="IPR026160">
    <property type="entry name" value="Ric3"/>
</dbReference>
<protein>
    <submittedName>
        <fullName evidence="10">Periaxin</fullName>
    </submittedName>
</protein>
<evidence type="ECO:0000256" key="2">
    <source>
        <dbReference type="ARBA" id="ARBA00008538"/>
    </source>
</evidence>
<dbReference type="GO" id="GO:0043025">
    <property type="term" value="C:neuronal cell body"/>
    <property type="evidence" value="ECO:0007669"/>
    <property type="project" value="TreeGrafter"/>
</dbReference>
<feature type="compositionally biased region" description="Pro residues" evidence="7">
    <location>
        <begin position="664"/>
        <end position="675"/>
    </location>
</feature>
<dbReference type="GO" id="GO:0034394">
    <property type="term" value="P:protein localization to cell surface"/>
    <property type="evidence" value="ECO:0007669"/>
    <property type="project" value="TreeGrafter"/>
</dbReference>
<dbReference type="GO" id="GO:0005789">
    <property type="term" value="C:endoplasmic reticulum membrane"/>
    <property type="evidence" value="ECO:0007669"/>
    <property type="project" value="UniProtKB-SubCell"/>
</dbReference>
<accession>A0A226E0K2</accession>
<evidence type="ECO:0000256" key="6">
    <source>
        <dbReference type="ARBA" id="ARBA00023136"/>
    </source>
</evidence>
<feature type="region of interest" description="Disordered" evidence="7">
    <location>
        <begin position="445"/>
        <end position="464"/>
    </location>
</feature>
<evidence type="ECO:0000256" key="3">
    <source>
        <dbReference type="ARBA" id="ARBA00022692"/>
    </source>
</evidence>